<name>A0ABP0VUC0_9BRYO</name>
<gene>
    <name evidence="2" type="ORF">CSSPJE1EN1_LOCUS2143</name>
</gene>
<evidence type="ECO:0000256" key="1">
    <source>
        <dbReference type="SAM" id="MobiDB-lite"/>
    </source>
</evidence>
<keyword evidence="3" id="KW-1185">Reference proteome</keyword>
<reference evidence="2" key="1">
    <citation type="submission" date="2024-02" db="EMBL/GenBank/DDBJ databases">
        <authorList>
            <consortium name="ELIXIR-Norway"/>
            <consortium name="Elixir Norway"/>
        </authorList>
    </citation>
    <scope>NUCLEOTIDE SEQUENCE</scope>
</reference>
<organism evidence="2 3">
    <name type="scientific">Sphagnum jensenii</name>
    <dbReference type="NCBI Taxonomy" id="128206"/>
    <lineage>
        <taxon>Eukaryota</taxon>
        <taxon>Viridiplantae</taxon>
        <taxon>Streptophyta</taxon>
        <taxon>Embryophyta</taxon>
        <taxon>Bryophyta</taxon>
        <taxon>Sphagnophytina</taxon>
        <taxon>Sphagnopsida</taxon>
        <taxon>Sphagnales</taxon>
        <taxon>Sphagnaceae</taxon>
        <taxon>Sphagnum</taxon>
    </lineage>
</organism>
<evidence type="ECO:0000313" key="3">
    <source>
        <dbReference type="Proteomes" id="UP001497444"/>
    </source>
</evidence>
<evidence type="ECO:0000313" key="2">
    <source>
        <dbReference type="EMBL" id="CAK9256665.1"/>
    </source>
</evidence>
<proteinExistence type="predicted"/>
<feature type="region of interest" description="Disordered" evidence="1">
    <location>
        <begin position="46"/>
        <end position="80"/>
    </location>
</feature>
<protein>
    <submittedName>
        <fullName evidence="2">Uncharacterized protein</fullName>
    </submittedName>
</protein>
<dbReference type="EMBL" id="OZ020105">
    <property type="protein sequence ID" value="CAK9256665.1"/>
    <property type="molecule type" value="Genomic_DNA"/>
</dbReference>
<sequence length="140" mass="13876">MSVRHGPPHAARGRGPVVAGVASMSAGHKPLPAACSGGAAPGLSADHGPLHAARGHGPVTAAVPGLSAGHGPLRAARGHGPATAAGLRWTCGPDRPSYHAPGGEGMPDCSFLTSVLDSTHELVALERQNLLECCPQSIGV</sequence>
<accession>A0ABP0VUC0</accession>
<dbReference type="Proteomes" id="UP001497444">
    <property type="component" value="Chromosome 10"/>
</dbReference>